<dbReference type="EMBL" id="AHOP02000028">
    <property type="protein sequence ID" value="EMO40734.1"/>
    <property type="molecule type" value="Genomic_DNA"/>
</dbReference>
<dbReference type="Proteomes" id="UP000012153">
    <property type="component" value="Unassembled WGS sequence"/>
</dbReference>
<evidence type="ECO:0000313" key="2">
    <source>
        <dbReference type="Proteomes" id="UP000012153"/>
    </source>
</evidence>
<reference evidence="1 2" key="1">
    <citation type="submission" date="2013-01" db="EMBL/GenBank/DDBJ databases">
        <authorList>
            <person name="Harkins D.M."/>
            <person name="Durkin A.S."/>
            <person name="Brinkac L.M."/>
            <person name="Haft D.H."/>
            <person name="Selengut J.D."/>
            <person name="Sanka R."/>
            <person name="DePew J."/>
            <person name="Purushe J."/>
            <person name="Matthias M.A."/>
            <person name="Vinetz J.M."/>
            <person name="Sutton G.G."/>
            <person name="Nierman W.C."/>
            <person name="Fouts D.E."/>
        </authorList>
    </citation>
    <scope>NUCLEOTIDE SEQUENCE [LARGE SCALE GENOMIC DNA]</scope>
    <source>
        <strain evidence="1 2">ZUN142</strain>
    </source>
</reference>
<comment type="caution">
    <text evidence="1">The sequence shown here is derived from an EMBL/GenBank/DDBJ whole genome shotgun (WGS) entry which is preliminary data.</text>
</comment>
<proteinExistence type="predicted"/>
<sequence length="39" mass="4633">MLRSVVSSIEFKFRRNWNENEQLSVSLPELSKTLFTKAF</sequence>
<evidence type="ECO:0000313" key="1">
    <source>
        <dbReference type="EMBL" id="EMO40734.1"/>
    </source>
</evidence>
<accession>M6UI32</accession>
<name>M6UI32_9LEPT</name>
<protein>
    <submittedName>
        <fullName evidence="1">Uncharacterized protein</fullName>
    </submittedName>
</protein>
<organism evidence="1 2">
    <name type="scientific">Leptospira noguchii serovar Autumnalis str. ZUN142</name>
    <dbReference type="NCBI Taxonomy" id="1085540"/>
    <lineage>
        <taxon>Bacteria</taxon>
        <taxon>Pseudomonadati</taxon>
        <taxon>Spirochaetota</taxon>
        <taxon>Spirochaetia</taxon>
        <taxon>Leptospirales</taxon>
        <taxon>Leptospiraceae</taxon>
        <taxon>Leptospira</taxon>
    </lineage>
</organism>
<dbReference type="AlphaFoldDB" id="M6UI32"/>
<gene>
    <name evidence="1" type="ORF">LEP1GSC186_0755</name>
</gene>